<evidence type="ECO:0000256" key="5">
    <source>
        <dbReference type="ARBA" id="ARBA00022692"/>
    </source>
</evidence>
<reference evidence="10 11" key="1">
    <citation type="submission" date="2020-08" db="EMBL/GenBank/DDBJ databases">
        <title>Genomic Encyclopedia of Type Strains, Phase IV (KMG-V): Genome sequencing to study the core and pangenomes of soil and plant-associated prokaryotes.</title>
        <authorList>
            <person name="Whitman W."/>
        </authorList>
    </citation>
    <scope>NUCLEOTIDE SEQUENCE [LARGE SCALE GENOMIC DNA]</scope>
    <source>
        <strain evidence="10 11">S3M1</strain>
    </source>
</reference>
<gene>
    <name evidence="10" type="ORF">HDE68_004834</name>
</gene>
<comment type="caution">
    <text evidence="10">The sequence shown here is derived from an EMBL/GenBank/DDBJ whole genome shotgun (WGS) entry which is preliminary data.</text>
</comment>
<feature type="transmembrane region" description="Helical" evidence="8">
    <location>
        <begin position="336"/>
        <end position="356"/>
    </location>
</feature>
<evidence type="ECO:0000256" key="3">
    <source>
        <dbReference type="ARBA" id="ARBA00022448"/>
    </source>
</evidence>
<protein>
    <submittedName>
        <fullName evidence="10">DHA2 family multidrug resistance protein</fullName>
    </submittedName>
</protein>
<feature type="transmembrane region" description="Helical" evidence="8">
    <location>
        <begin position="202"/>
        <end position="221"/>
    </location>
</feature>
<dbReference type="CDD" id="cd17503">
    <property type="entry name" value="MFS_LmrB_MDR_like"/>
    <property type="match status" value="1"/>
</dbReference>
<dbReference type="GO" id="GO:0022857">
    <property type="term" value="F:transmembrane transporter activity"/>
    <property type="evidence" value="ECO:0007669"/>
    <property type="project" value="InterPro"/>
</dbReference>
<keyword evidence="5 8" id="KW-0812">Transmembrane</keyword>
<feature type="transmembrane region" description="Helical" evidence="8">
    <location>
        <begin position="140"/>
        <end position="162"/>
    </location>
</feature>
<evidence type="ECO:0000256" key="2">
    <source>
        <dbReference type="ARBA" id="ARBA00008537"/>
    </source>
</evidence>
<feature type="transmembrane region" description="Helical" evidence="8">
    <location>
        <begin position="233"/>
        <end position="251"/>
    </location>
</feature>
<feature type="transmembrane region" description="Helical" evidence="8">
    <location>
        <begin position="87"/>
        <end position="109"/>
    </location>
</feature>
<sequence>MADETQYPTGAAKWILVLTCLSCAVMELIDSTIVNVSLREISGNIGAGVTEIGWVSTAYGIGNVIIIPLSGMLANLIGRKRYFTGSVFVFTLASLLCGFSSGLWGLVIWRFIQGLAGGGLLSTAMSIVLGAFPPEQAKSGFLVFALGIMLGPIFGPVLGGYITDTLSWHWIFFVNVPLGIIGGLLSWKYITDLEGAVKPPKIDWAGIAFIAMALGSLQYVLEEGSIHDWFDSIEIRIFFAISIFSFIAFIWRELTTDYPAVDLKLYKNFNLVLGNLIGLMYGIMANGTLFIFPLLAQVSLGWTATQTGEFLISGGIASAIGMILVKKLFPGTNVKILMITGLILVIISLLPMGFVSPDSTGDQFFWPFILRNIGVAFIAPNMIGIAVGTLRGKDLAQATGLSTMTRQLGGAIGVAIISIYTTKSDAFVRHHLAGSITEFSIATQERISLFTQTFKGIGYADDQATQAAYKMLEMILIKQQTLISYNHGFLSFACLFILCIPVILLIKTPENKQEPPVDAH</sequence>
<dbReference type="PANTHER" id="PTHR42718:SF9">
    <property type="entry name" value="MAJOR FACILITATOR SUPERFAMILY MULTIDRUG TRANSPORTER MFSC"/>
    <property type="match status" value="1"/>
</dbReference>
<dbReference type="InterPro" id="IPR036259">
    <property type="entry name" value="MFS_trans_sf"/>
</dbReference>
<dbReference type="InterPro" id="IPR020846">
    <property type="entry name" value="MFS_dom"/>
</dbReference>
<keyword evidence="4" id="KW-1003">Cell membrane</keyword>
<evidence type="ECO:0000313" key="11">
    <source>
        <dbReference type="Proteomes" id="UP000537204"/>
    </source>
</evidence>
<dbReference type="Pfam" id="PF07690">
    <property type="entry name" value="MFS_1"/>
    <property type="match status" value="1"/>
</dbReference>
<feature type="transmembrane region" description="Helical" evidence="8">
    <location>
        <begin position="54"/>
        <end position="75"/>
    </location>
</feature>
<feature type="transmembrane region" description="Helical" evidence="8">
    <location>
        <begin position="12"/>
        <end position="34"/>
    </location>
</feature>
<dbReference type="PROSITE" id="PS50850">
    <property type="entry name" value="MFS"/>
    <property type="match status" value="1"/>
</dbReference>
<dbReference type="InterPro" id="IPR004638">
    <property type="entry name" value="EmrB-like"/>
</dbReference>
<feature type="transmembrane region" description="Helical" evidence="8">
    <location>
        <begin position="310"/>
        <end position="329"/>
    </location>
</feature>
<accession>A0A7W8ZRK1</accession>
<keyword evidence="6 8" id="KW-1133">Transmembrane helix</keyword>
<evidence type="ECO:0000256" key="7">
    <source>
        <dbReference type="ARBA" id="ARBA00023136"/>
    </source>
</evidence>
<dbReference type="Gene3D" id="1.20.1250.20">
    <property type="entry name" value="MFS general substrate transporter like domains"/>
    <property type="match status" value="1"/>
</dbReference>
<dbReference type="InterPro" id="IPR011701">
    <property type="entry name" value="MFS"/>
</dbReference>
<dbReference type="SUPFAM" id="SSF103473">
    <property type="entry name" value="MFS general substrate transporter"/>
    <property type="match status" value="1"/>
</dbReference>
<feature type="transmembrane region" description="Helical" evidence="8">
    <location>
        <begin position="168"/>
        <end position="190"/>
    </location>
</feature>
<dbReference type="PANTHER" id="PTHR42718">
    <property type="entry name" value="MAJOR FACILITATOR SUPERFAMILY MULTIDRUG TRANSPORTER MFSC"/>
    <property type="match status" value="1"/>
</dbReference>
<name>A0A7W8ZRK1_9SPHI</name>
<comment type="similarity">
    <text evidence="2">Belongs to the major facilitator superfamily. EmrB family.</text>
</comment>
<organism evidence="10 11">
    <name type="scientific">Pedobacter cryoconitis</name>
    <dbReference type="NCBI Taxonomy" id="188932"/>
    <lineage>
        <taxon>Bacteria</taxon>
        <taxon>Pseudomonadati</taxon>
        <taxon>Bacteroidota</taxon>
        <taxon>Sphingobacteriia</taxon>
        <taxon>Sphingobacteriales</taxon>
        <taxon>Sphingobacteriaceae</taxon>
        <taxon>Pedobacter</taxon>
    </lineage>
</organism>
<evidence type="ECO:0000256" key="6">
    <source>
        <dbReference type="ARBA" id="ARBA00022989"/>
    </source>
</evidence>
<evidence type="ECO:0000256" key="1">
    <source>
        <dbReference type="ARBA" id="ARBA00004651"/>
    </source>
</evidence>
<keyword evidence="3" id="KW-0813">Transport</keyword>
<dbReference type="Gene3D" id="1.20.1720.10">
    <property type="entry name" value="Multidrug resistance protein D"/>
    <property type="match status" value="1"/>
</dbReference>
<evidence type="ECO:0000256" key="8">
    <source>
        <dbReference type="SAM" id="Phobius"/>
    </source>
</evidence>
<feature type="domain" description="Major facilitator superfamily (MFS) profile" evidence="9">
    <location>
        <begin position="16"/>
        <end position="511"/>
    </location>
</feature>
<evidence type="ECO:0000313" key="10">
    <source>
        <dbReference type="EMBL" id="MBB5638899.1"/>
    </source>
</evidence>
<feature type="transmembrane region" description="Helical" evidence="8">
    <location>
        <begin position="368"/>
        <end position="390"/>
    </location>
</feature>
<keyword evidence="7 8" id="KW-0472">Membrane</keyword>
<comment type="subcellular location">
    <subcellularLocation>
        <location evidence="1">Cell membrane</location>
        <topology evidence="1">Multi-pass membrane protein</topology>
    </subcellularLocation>
</comment>
<proteinExistence type="inferred from homology"/>
<feature type="transmembrane region" description="Helical" evidence="8">
    <location>
        <begin position="115"/>
        <end position="133"/>
    </location>
</feature>
<evidence type="ECO:0000256" key="4">
    <source>
        <dbReference type="ARBA" id="ARBA00022475"/>
    </source>
</evidence>
<feature type="transmembrane region" description="Helical" evidence="8">
    <location>
        <begin position="272"/>
        <end position="298"/>
    </location>
</feature>
<evidence type="ECO:0000259" key="9">
    <source>
        <dbReference type="PROSITE" id="PS50850"/>
    </source>
</evidence>
<dbReference type="Proteomes" id="UP000537204">
    <property type="component" value="Unassembled WGS sequence"/>
</dbReference>
<dbReference type="EMBL" id="JACHCE010000010">
    <property type="protein sequence ID" value="MBB5638899.1"/>
    <property type="molecule type" value="Genomic_DNA"/>
</dbReference>
<dbReference type="RefSeq" id="WP_183884685.1">
    <property type="nucleotide sequence ID" value="NZ_JACHCE010000010.1"/>
</dbReference>
<dbReference type="NCBIfam" id="TIGR00711">
    <property type="entry name" value="efflux_EmrB"/>
    <property type="match status" value="1"/>
</dbReference>
<dbReference type="AlphaFoldDB" id="A0A7W8ZRK1"/>
<feature type="transmembrane region" description="Helical" evidence="8">
    <location>
        <begin position="488"/>
        <end position="506"/>
    </location>
</feature>
<dbReference type="GO" id="GO:0005886">
    <property type="term" value="C:plasma membrane"/>
    <property type="evidence" value="ECO:0007669"/>
    <property type="project" value="UniProtKB-SubCell"/>
</dbReference>